<keyword evidence="1" id="KW-0175">Coiled coil</keyword>
<dbReference type="EMBL" id="JAXCGZ010018995">
    <property type="protein sequence ID" value="KAK7066856.1"/>
    <property type="molecule type" value="Genomic_DNA"/>
</dbReference>
<gene>
    <name evidence="2" type="ORF">SK128_006836</name>
</gene>
<organism evidence="2 3">
    <name type="scientific">Halocaridina rubra</name>
    <name type="common">Hawaiian red shrimp</name>
    <dbReference type="NCBI Taxonomy" id="373956"/>
    <lineage>
        <taxon>Eukaryota</taxon>
        <taxon>Metazoa</taxon>
        <taxon>Ecdysozoa</taxon>
        <taxon>Arthropoda</taxon>
        <taxon>Crustacea</taxon>
        <taxon>Multicrustacea</taxon>
        <taxon>Malacostraca</taxon>
        <taxon>Eumalacostraca</taxon>
        <taxon>Eucarida</taxon>
        <taxon>Decapoda</taxon>
        <taxon>Pleocyemata</taxon>
        <taxon>Caridea</taxon>
        <taxon>Atyoidea</taxon>
        <taxon>Atyidae</taxon>
        <taxon>Halocaridina</taxon>
    </lineage>
</organism>
<reference evidence="2 3" key="1">
    <citation type="submission" date="2023-11" db="EMBL/GenBank/DDBJ databases">
        <title>Halocaridina rubra genome assembly.</title>
        <authorList>
            <person name="Smith C."/>
        </authorList>
    </citation>
    <scope>NUCLEOTIDE SEQUENCE [LARGE SCALE GENOMIC DNA]</scope>
    <source>
        <strain evidence="2">EP-1</strain>
        <tissue evidence="2">Whole</tissue>
    </source>
</reference>
<evidence type="ECO:0000313" key="2">
    <source>
        <dbReference type="EMBL" id="KAK7066856.1"/>
    </source>
</evidence>
<keyword evidence="3" id="KW-1185">Reference proteome</keyword>
<evidence type="ECO:0000256" key="1">
    <source>
        <dbReference type="SAM" id="Coils"/>
    </source>
</evidence>
<feature type="coiled-coil region" evidence="1">
    <location>
        <begin position="47"/>
        <end position="77"/>
    </location>
</feature>
<dbReference type="AlphaFoldDB" id="A0AAN8WIV3"/>
<evidence type="ECO:0000313" key="3">
    <source>
        <dbReference type="Proteomes" id="UP001381693"/>
    </source>
</evidence>
<dbReference type="Proteomes" id="UP001381693">
    <property type="component" value="Unassembled WGS sequence"/>
</dbReference>
<protein>
    <submittedName>
        <fullName evidence="2">Uncharacterized protein</fullName>
    </submittedName>
</protein>
<name>A0AAN8WIV3_HALRR</name>
<proteinExistence type="predicted"/>
<sequence>MSSKRKFGEGAVSRNKRRVFETQEYDNYSSTSFSETEDLNFDDNQFNQDKAHELQKLQQRLRDLQNMRAKAEEMELSSSCYAADEEENLRWSSEVCENTEDAAGTSSSQAYTEFDEIKALYSVHSEVQKRIHKNAILYKLGYQYQKKKKRKYDDTFYDFPPGVGVPPENIEDIPEECLYWPHYYKTLRLKSKFTENEIIEDIKKKIEYQMEYFDRLEEGKLTKEEKKKGKLPPENFHGPYLPTPKHLRILKNLDIQMNWPLTELQKECFSLPITMFHLKGVWRQSFLKKNPHLFIKLGQMTRREGELIVKNWQRFQKEYKFYDIRPLIALKTSRFCKTKDGIECVDYNYLTRETRMKFLMYLLRGVPERIPFQALFYLKHIAKYMINNELVRSPTHSLSYYEVYGTKYLARKFNYTFLAMELVLGQHCTYVYSTYFYNYIAFENIPIRYGQWLPEEYKRLEKGILAETGCKSLKDSVGKPIKWVKLLPYVRTRLPQDYIGHYKILLLKKEAVKKQPYNFSAEKQLIER</sequence>
<comment type="caution">
    <text evidence="2">The sequence shown here is derived from an EMBL/GenBank/DDBJ whole genome shotgun (WGS) entry which is preliminary data.</text>
</comment>
<accession>A0AAN8WIV3</accession>